<keyword evidence="7 8" id="KW-0472">Membrane</keyword>
<dbReference type="InterPro" id="IPR002523">
    <property type="entry name" value="MgTranspt_CorA/ZnTranspt_ZntB"/>
</dbReference>
<keyword evidence="6 8" id="KW-1133">Transmembrane helix</keyword>
<dbReference type="InterPro" id="IPR004488">
    <property type="entry name" value="Mg/Co-transport_prot_CorA"/>
</dbReference>
<dbReference type="GO" id="GO:0015087">
    <property type="term" value="F:cobalt ion transmembrane transporter activity"/>
    <property type="evidence" value="ECO:0007669"/>
    <property type="project" value="UniProtKB-UniRule"/>
</dbReference>
<feature type="transmembrane region" description="Helical" evidence="8">
    <location>
        <begin position="329"/>
        <end position="349"/>
    </location>
</feature>
<sequence>MRDYNSELSIKAGMGPGTLVHVGDKKVKEPILTLIEYNEEYLEVHVNQDIDIIKNLEFAEDRKIWINVDGLHQTELIESLGEVFGVHPLVLEDILNTTQRPKTESYEDYIYVTIRTLFYERLENAVDSDQISIILGNNFILSFQEMRTDLFKKISQRMERPAGNIRKKGVDYLTYSLIDSIVDNYYLLLEDIGEEIERLEDELIKEPDPATLQSIHELKREMIILRRSLWPLRETIASLQRDESGLIKESTGIYLRDLYDHSIQVIEAVETYREMLSGMLDLYISTVSNRMNEVMKLLTIIATIFIPLTFIAGIYGMNFDYMPELKWEWGYPAVMIFMTTISVIMLYYFKKKTWL</sequence>
<feature type="transmembrane region" description="Helical" evidence="8">
    <location>
        <begin position="297"/>
        <end position="317"/>
    </location>
</feature>
<keyword evidence="3 8" id="KW-0813">Transport</keyword>
<dbReference type="GO" id="GO:0000287">
    <property type="term" value="F:magnesium ion binding"/>
    <property type="evidence" value="ECO:0007669"/>
    <property type="project" value="TreeGrafter"/>
</dbReference>
<dbReference type="Gene3D" id="3.30.460.20">
    <property type="entry name" value="CorA soluble domain-like"/>
    <property type="match status" value="1"/>
</dbReference>
<dbReference type="GO" id="GO:0050897">
    <property type="term" value="F:cobalt ion binding"/>
    <property type="evidence" value="ECO:0007669"/>
    <property type="project" value="TreeGrafter"/>
</dbReference>
<evidence type="ECO:0000256" key="7">
    <source>
        <dbReference type="ARBA" id="ARBA00023136"/>
    </source>
</evidence>
<accession>A0A1H2UT26</accession>
<evidence type="ECO:0000256" key="8">
    <source>
        <dbReference type="RuleBase" id="RU362010"/>
    </source>
</evidence>
<dbReference type="InterPro" id="IPR045861">
    <property type="entry name" value="CorA_cytoplasmic_dom"/>
</dbReference>
<dbReference type="GO" id="GO:0015095">
    <property type="term" value="F:magnesium ion transmembrane transporter activity"/>
    <property type="evidence" value="ECO:0007669"/>
    <property type="project" value="UniProtKB-UniRule"/>
</dbReference>
<dbReference type="RefSeq" id="WP_083433043.1">
    <property type="nucleotide sequence ID" value="NZ_CP017921.1"/>
</dbReference>
<keyword evidence="8" id="KW-0406">Ion transport</keyword>
<comment type="function">
    <text evidence="8">Mediates influx of magnesium ions.</text>
</comment>
<dbReference type="NCBIfam" id="TIGR00383">
    <property type="entry name" value="corA"/>
    <property type="match status" value="1"/>
</dbReference>
<evidence type="ECO:0000256" key="4">
    <source>
        <dbReference type="ARBA" id="ARBA00022475"/>
    </source>
</evidence>
<proteinExistence type="inferred from homology"/>
<dbReference type="InterPro" id="IPR045863">
    <property type="entry name" value="CorA_TM1_TM2"/>
</dbReference>
<dbReference type="SUPFAM" id="SSF144083">
    <property type="entry name" value="Magnesium transport protein CorA, transmembrane region"/>
    <property type="match status" value="1"/>
</dbReference>
<dbReference type="FunFam" id="1.20.58.340:FF:000012">
    <property type="entry name" value="Magnesium transport protein CorA"/>
    <property type="match status" value="1"/>
</dbReference>
<evidence type="ECO:0000256" key="2">
    <source>
        <dbReference type="ARBA" id="ARBA00009765"/>
    </source>
</evidence>
<dbReference type="PANTHER" id="PTHR46494">
    <property type="entry name" value="CORA FAMILY METAL ION TRANSPORTER (EUROFUNG)"/>
    <property type="match status" value="1"/>
</dbReference>
<dbReference type="GeneID" id="30583342"/>
<dbReference type="OrthoDB" id="28779at2157"/>
<dbReference type="AlphaFoldDB" id="A0A1H2UT26"/>
<comment type="subcellular location">
    <subcellularLocation>
        <location evidence="1">Cell membrane</location>
        <topology evidence="1">Multi-pass membrane protein</topology>
    </subcellularLocation>
    <subcellularLocation>
        <location evidence="8">Membrane</location>
        <topology evidence="8">Multi-pass membrane protein</topology>
    </subcellularLocation>
</comment>
<dbReference type="CDD" id="cd12828">
    <property type="entry name" value="TmCorA-like_1"/>
    <property type="match status" value="1"/>
</dbReference>
<dbReference type="Proteomes" id="UP000198669">
    <property type="component" value="Unassembled WGS sequence"/>
</dbReference>
<dbReference type="Gene3D" id="1.20.58.340">
    <property type="entry name" value="Magnesium transport protein CorA, transmembrane region"/>
    <property type="match status" value="2"/>
</dbReference>
<evidence type="ECO:0000313" key="12">
    <source>
        <dbReference type="Proteomes" id="UP000267921"/>
    </source>
</evidence>
<dbReference type="GO" id="GO:0005886">
    <property type="term" value="C:plasma membrane"/>
    <property type="evidence" value="ECO:0007669"/>
    <property type="project" value="UniProtKB-SubCell"/>
</dbReference>
<evidence type="ECO:0000256" key="1">
    <source>
        <dbReference type="ARBA" id="ARBA00004651"/>
    </source>
</evidence>
<evidence type="ECO:0000313" key="11">
    <source>
        <dbReference type="Proteomes" id="UP000198669"/>
    </source>
</evidence>
<organism evidence="10 11">
    <name type="scientific">Methanohalophilus halophilus</name>
    <dbReference type="NCBI Taxonomy" id="2177"/>
    <lineage>
        <taxon>Archaea</taxon>
        <taxon>Methanobacteriati</taxon>
        <taxon>Methanobacteriota</taxon>
        <taxon>Stenosarchaea group</taxon>
        <taxon>Methanomicrobia</taxon>
        <taxon>Methanosarcinales</taxon>
        <taxon>Methanosarcinaceae</taxon>
        <taxon>Methanohalophilus</taxon>
    </lineage>
</organism>
<dbReference type="PANTHER" id="PTHR46494:SF1">
    <property type="entry name" value="CORA FAMILY METAL ION TRANSPORTER (EUROFUNG)"/>
    <property type="match status" value="1"/>
</dbReference>
<reference evidence="9 12" key="2">
    <citation type="submission" date="2018-10" db="EMBL/GenBank/DDBJ databases">
        <title>Cultivation of a novel Methanohalophilus strain from Kebrit Deep of the Red Sea and a genomic comparison of members of the genus Methanohalophilus.</title>
        <authorList>
            <person name="Guan Y."/>
            <person name="Ngugi D.K."/>
            <person name="Stingl U."/>
        </authorList>
    </citation>
    <scope>NUCLEOTIDE SEQUENCE [LARGE SCALE GENOMIC DNA]</scope>
    <source>
        <strain evidence="9 12">DSM 3094</strain>
    </source>
</reference>
<evidence type="ECO:0000313" key="9">
    <source>
        <dbReference type="EMBL" id="RNI09828.1"/>
    </source>
</evidence>
<name>A0A1H2UT26_9EURY</name>
<dbReference type="Proteomes" id="UP000267921">
    <property type="component" value="Unassembled WGS sequence"/>
</dbReference>
<keyword evidence="5 8" id="KW-0812">Transmembrane</keyword>
<evidence type="ECO:0000313" key="10">
    <source>
        <dbReference type="EMBL" id="SDW58739.1"/>
    </source>
</evidence>
<evidence type="ECO:0000256" key="5">
    <source>
        <dbReference type="ARBA" id="ARBA00022692"/>
    </source>
</evidence>
<protein>
    <recommendedName>
        <fullName evidence="8">Magnesium transport protein CorA</fullName>
    </recommendedName>
</protein>
<evidence type="ECO:0000256" key="6">
    <source>
        <dbReference type="ARBA" id="ARBA00022989"/>
    </source>
</evidence>
<dbReference type="Pfam" id="PF01544">
    <property type="entry name" value="CorA"/>
    <property type="match status" value="1"/>
</dbReference>
<keyword evidence="4 8" id="KW-1003">Cell membrane</keyword>
<dbReference type="EMBL" id="RJJG01000003">
    <property type="protein sequence ID" value="RNI09828.1"/>
    <property type="molecule type" value="Genomic_DNA"/>
</dbReference>
<dbReference type="EMBL" id="FNMU01000003">
    <property type="protein sequence ID" value="SDW58739.1"/>
    <property type="molecule type" value="Genomic_DNA"/>
</dbReference>
<gene>
    <name evidence="8" type="primary">corA</name>
    <name evidence="9" type="ORF">EFE40_04045</name>
    <name evidence="10" type="ORF">SAMN04515625_1269</name>
</gene>
<dbReference type="SUPFAM" id="SSF143865">
    <property type="entry name" value="CorA soluble domain-like"/>
    <property type="match status" value="1"/>
</dbReference>
<comment type="similarity">
    <text evidence="2 8">Belongs to the CorA metal ion transporter (MIT) (TC 1.A.35) family.</text>
</comment>
<evidence type="ECO:0000256" key="3">
    <source>
        <dbReference type="ARBA" id="ARBA00022448"/>
    </source>
</evidence>
<keyword evidence="8" id="KW-0460">Magnesium</keyword>
<reference evidence="10 11" key="1">
    <citation type="submission" date="2016-10" db="EMBL/GenBank/DDBJ databases">
        <authorList>
            <person name="de Groot N.N."/>
        </authorList>
    </citation>
    <scope>NUCLEOTIDE SEQUENCE [LARGE SCALE GENOMIC DNA]</scope>
    <source>
        <strain evidence="10 11">Z-7982</strain>
    </source>
</reference>